<dbReference type="EMBL" id="KP715425">
    <property type="protein sequence ID" value="AKQ09594.1"/>
    <property type="molecule type" value="Genomic_DNA"/>
</dbReference>
<accession>A0A0H4TJX8</accession>
<reference evidence="1" key="1">
    <citation type="journal article" date="2015" name="J. Nat. Prod.">
        <title>Combining Mass Spectrometric Metabolic Profiling with Genomic Analysis: A Powerful Approach for Discovering Natural Products from Cyanobacteria.</title>
        <authorList>
            <person name="Kleigrewe K."/>
            <person name="Almaliti J."/>
            <person name="Tian I.Y."/>
            <person name="Kinnel R.B."/>
            <person name="Korobeynikov A."/>
            <person name="Monroe E.A."/>
            <person name="Duggan B.M."/>
            <person name="Di Marzo V."/>
            <person name="Sherman D.H."/>
            <person name="Dorrestein P.C."/>
            <person name="Gerwick L."/>
            <person name="Gerwick W.H."/>
        </authorList>
    </citation>
    <scope>NUCLEOTIDE SEQUENCE</scope>
    <source>
        <strain evidence="1">PNG 5-198</strain>
    </source>
</reference>
<dbReference type="AlphaFoldDB" id="A0A0H4TJX8"/>
<name>A0A0H4TJX8_9CYAN</name>
<organism evidence="1">
    <name type="scientific">Moorena bouillonii PNG</name>
    <dbReference type="NCBI Taxonomy" id="568701"/>
    <lineage>
        <taxon>Bacteria</taxon>
        <taxon>Bacillati</taxon>
        <taxon>Cyanobacteriota</taxon>
        <taxon>Cyanophyceae</taxon>
        <taxon>Coleofasciculales</taxon>
        <taxon>Coleofasciculaceae</taxon>
        <taxon>Moorena</taxon>
    </lineage>
</organism>
<sequence length="32" mass="3373">MPSAIYFGHAPLEPPKANAAGNKGFLAIGDWM</sequence>
<protein>
    <submittedName>
        <fullName evidence="1">Uncharacterized protein</fullName>
    </submittedName>
</protein>
<proteinExistence type="predicted"/>
<evidence type="ECO:0000313" key="1">
    <source>
        <dbReference type="EMBL" id="AKQ09594.1"/>
    </source>
</evidence>